<protein>
    <recommendedName>
        <fullName evidence="2">DUF4019 domain-containing protein</fullName>
    </recommendedName>
</protein>
<sequence length="100" mass="10995">MIDTSQFSESLGRASPVLQNAITDKSWNRSLRGSRSPLGAVQSRKLLGAKFSEDLPGVPQGDYVIFGFASVFENQDNIIETVTAKKDADGIWRVAGYFIR</sequence>
<organism evidence="1">
    <name type="scientific">marine metagenome</name>
    <dbReference type="NCBI Taxonomy" id="408172"/>
    <lineage>
        <taxon>unclassified sequences</taxon>
        <taxon>metagenomes</taxon>
        <taxon>ecological metagenomes</taxon>
    </lineage>
</organism>
<dbReference type="Pfam" id="PF13211">
    <property type="entry name" value="DUF4019"/>
    <property type="match status" value="1"/>
</dbReference>
<accession>A0A381Q7J0</accession>
<reference evidence="1" key="1">
    <citation type="submission" date="2018-05" db="EMBL/GenBank/DDBJ databases">
        <authorList>
            <person name="Lanie J.A."/>
            <person name="Ng W.-L."/>
            <person name="Kazmierczak K.M."/>
            <person name="Andrzejewski T.M."/>
            <person name="Davidsen T.M."/>
            <person name="Wayne K.J."/>
            <person name="Tettelin H."/>
            <person name="Glass J.I."/>
            <person name="Rusch D."/>
            <person name="Podicherti R."/>
            <person name="Tsui H.-C.T."/>
            <person name="Winkler M.E."/>
        </authorList>
    </citation>
    <scope>NUCLEOTIDE SEQUENCE</scope>
</reference>
<dbReference type="InterPro" id="IPR025091">
    <property type="entry name" value="DUF4019"/>
</dbReference>
<dbReference type="AlphaFoldDB" id="A0A381Q7J0"/>
<proteinExistence type="predicted"/>
<evidence type="ECO:0000313" key="1">
    <source>
        <dbReference type="EMBL" id="SUZ74938.1"/>
    </source>
</evidence>
<name>A0A381Q7J0_9ZZZZ</name>
<evidence type="ECO:0008006" key="2">
    <source>
        <dbReference type="Google" id="ProtNLM"/>
    </source>
</evidence>
<gene>
    <name evidence="1" type="ORF">METZ01_LOCUS27792</name>
</gene>
<dbReference type="EMBL" id="UINC01001227">
    <property type="protein sequence ID" value="SUZ74938.1"/>
    <property type="molecule type" value="Genomic_DNA"/>
</dbReference>